<sequence>MVLFFTSNDEDLIKYGFEEDVWFHVELPPGKPFGDWDNLPPALAMDAAQLVKANSIEGNKKNNLTKTGDMAVGQVSFHKNEKVKRVHVPARDNVIVNRLNKTKVEKEVDHEEVRQERLRDTGRLKKAEAIETAKYMAQQKKEWAEQKRSKRYENLFTEEAFEDRAAAEDSDDDFM</sequence>
<evidence type="ECO:0000313" key="2">
    <source>
        <dbReference type="Proteomes" id="UP001227268"/>
    </source>
</evidence>
<organism evidence="1 2">
    <name type="scientific">Naganishia friedmannii</name>
    <dbReference type="NCBI Taxonomy" id="89922"/>
    <lineage>
        <taxon>Eukaryota</taxon>
        <taxon>Fungi</taxon>
        <taxon>Dikarya</taxon>
        <taxon>Basidiomycota</taxon>
        <taxon>Agaricomycotina</taxon>
        <taxon>Tremellomycetes</taxon>
        <taxon>Filobasidiales</taxon>
        <taxon>Filobasidiaceae</taxon>
        <taxon>Naganishia</taxon>
    </lineage>
</organism>
<dbReference type="Proteomes" id="UP001227268">
    <property type="component" value="Unassembled WGS sequence"/>
</dbReference>
<comment type="caution">
    <text evidence="1">The sequence shown here is derived from an EMBL/GenBank/DDBJ whole genome shotgun (WGS) entry which is preliminary data.</text>
</comment>
<keyword evidence="2" id="KW-1185">Reference proteome</keyword>
<dbReference type="EMBL" id="JASBWT010000003">
    <property type="protein sequence ID" value="KAJ9106377.1"/>
    <property type="molecule type" value="Genomic_DNA"/>
</dbReference>
<proteinExistence type="predicted"/>
<gene>
    <name evidence="1" type="ORF">QFC21_001523</name>
</gene>
<name>A0ACC2W5L0_9TREE</name>
<evidence type="ECO:0000313" key="1">
    <source>
        <dbReference type="EMBL" id="KAJ9106377.1"/>
    </source>
</evidence>
<accession>A0ACC2W5L0</accession>
<reference evidence="1" key="1">
    <citation type="submission" date="2023-04" db="EMBL/GenBank/DDBJ databases">
        <title>Draft Genome sequencing of Naganishia species isolated from polar environments using Oxford Nanopore Technology.</title>
        <authorList>
            <person name="Leo P."/>
            <person name="Venkateswaran K."/>
        </authorList>
    </citation>
    <scope>NUCLEOTIDE SEQUENCE</scope>
    <source>
        <strain evidence="1">MNA-CCFEE 5423</strain>
    </source>
</reference>
<protein>
    <submittedName>
        <fullName evidence="1">Uncharacterized protein</fullName>
    </submittedName>
</protein>